<sequence length="107" mass="13144">MKYWSVIFSKLPAQAMALYPFMLFKTKSIKYNEAIIRHEKIHFKQQLELLILPFYVLYLLHYFVNLIKYQNRSKAYFNICFEKEAYANDLDPDYLKNRKPYTWLRNS</sequence>
<proteinExistence type="predicted"/>
<evidence type="ECO:0000256" key="1">
    <source>
        <dbReference type="SAM" id="Phobius"/>
    </source>
</evidence>
<dbReference type="RefSeq" id="WP_131593105.1">
    <property type="nucleotide sequence ID" value="NZ_SJSL01000001.1"/>
</dbReference>
<reference evidence="2 3" key="1">
    <citation type="submission" date="2019-02" db="EMBL/GenBank/DDBJ databases">
        <title>Pedobacter sp. RP-1-14 sp. nov., isolated from Arctic soil.</title>
        <authorList>
            <person name="Dahal R.H."/>
        </authorList>
    </citation>
    <scope>NUCLEOTIDE SEQUENCE [LARGE SCALE GENOMIC DNA]</scope>
    <source>
        <strain evidence="2 3">RP-1-14</strain>
    </source>
</reference>
<dbReference type="AlphaFoldDB" id="A0A4R0NQ81"/>
<keyword evidence="3" id="KW-1185">Reference proteome</keyword>
<dbReference type="Proteomes" id="UP000293347">
    <property type="component" value="Unassembled WGS sequence"/>
</dbReference>
<accession>A0A4R0NQ81</accession>
<evidence type="ECO:0000313" key="3">
    <source>
        <dbReference type="Proteomes" id="UP000293347"/>
    </source>
</evidence>
<gene>
    <name evidence="2" type="ORF">EZ437_03015</name>
</gene>
<dbReference type="EMBL" id="SJSL01000001">
    <property type="protein sequence ID" value="TCD02966.1"/>
    <property type="molecule type" value="Genomic_DNA"/>
</dbReference>
<keyword evidence="1" id="KW-0472">Membrane</keyword>
<organism evidence="2 3">
    <name type="scientific">Pedobacter psychroterrae</name>
    <dbReference type="NCBI Taxonomy" id="2530453"/>
    <lineage>
        <taxon>Bacteria</taxon>
        <taxon>Pseudomonadati</taxon>
        <taxon>Bacteroidota</taxon>
        <taxon>Sphingobacteriia</taxon>
        <taxon>Sphingobacteriales</taxon>
        <taxon>Sphingobacteriaceae</taxon>
        <taxon>Pedobacter</taxon>
    </lineage>
</organism>
<comment type="caution">
    <text evidence="2">The sequence shown here is derived from an EMBL/GenBank/DDBJ whole genome shotgun (WGS) entry which is preliminary data.</text>
</comment>
<protein>
    <recommendedName>
        <fullName evidence="4">DUF4157 domain-containing protein</fullName>
    </recommendedName>
</protein>
<evidence type="ECO:0000313" key="2">
    <source>
        <dbReference type="EMBL" id="TCD02966.1"/>
    </source>
</evidence>
<name>A0A4R0NQ81_9SPHI</name>
<keyword evidence="1" id="KW-1133">Transmembrane helix</keyword>
<evidence type="ECO:0008006" key="4">
    <source>
        <dbReference type="Google" id="ProtNLM"/>
    </source>
</evidence>
<dbReference type="OrthoDB" id="1027344at2"/>
<keyword evidence="1" id="KW-0812">Transmembrane</keyword>
<feature type="transmembrane region" description="Helical" evidence="1">
    <location>
        <begin position="47"/>
        <end position="64"/>
    </location>
</feature>